<dbReference type="GO" id="GO:0005524">
    <property type="term" value="F:ATP binding"/>
    <property type="evidence" value="ECO:0007669"/>
    <property type="project" value="UniProtKB-KW"/>
</dbReference>
<evidence type="ECO:0000256" key="1">
    <source>
        <dbReference type="ARBA" id="ARBA00007487"/>
    </source>
</evidence>
<dbReference type="InterPro" id="IPR016030">
    <property type="entry name" value="CblAdoTrfase-like"/>
</dbReference>
<dbReference type="FunFam" id="1.20.1200.10:FF:000001">
    <property type="entry name" value="Cob(I)yrinic acid a,c-diamide adenosyltransferase"/>
    <property type="match status" value="1"/>
</dbReference>
<name>A0A381YK44_9ZZZZ</name>
<reference evidence="7" key="1">
    <citation type="submission" date="2018-05" db="EMBL/GenBank/DDBJ databases">
        <authorList>
            <person name="Lanie J.A."/>
            <person name="Ng W.-L."/>
            <person name="Kazmierczak K.M."/>
            <person name="Andrzejewski T.M."/>
            <person name="Davidsen T.M."/>
            <person name="Wayne K.J."/>
            <person name="Tettelin H."/>
            <person name="Glass J.I."/>
            <person name="Rusch D."/>
            <person name="Podicherti R."/>
            <person name="Tsui H.-C.T."/>
            <person name="Winkler M.E."/>
        </authorList>
    </citation>
    <scope>NUCLEOTIDE SEQUENCE</scope>
</reference>
<dbReference type="AlphaFoldDB" id="A0A381YK44"/>
<evidence type="ECO:0000259" key="6">
    <source>
        <dbReference type="Pfam" id="PF01923"/>
    </source>
</evidence>
<comment type="similarity">
    <text evidence="1">Belongs to the Cob(I)alamin adenosyltransferase family.</text>
</comment>
<dbReference type="EMBL" id="UINC01018433">
    <property type="protein sequence ID" value="SVA77426.1"/>
    <property type="molecule type" value="Genomic_DNA"/>
</dbReference>
<dbReference type="GO" id="GO:0008817">
    <property type="term" value="F:corrinoid adenosyltransferase activity"/>
    <property type="evidence" value="ECO:0007669"/>
    <property type="project" value="TreeGrafter"/>
</dbReference>
<keyword evidence="4" id="KW-0547">Nucleotide-binding</keyword>
<organism evidence="7">
    <name type="scientific">marine metagenome</name>
    <dbReference type="NCBI Taxonomy" id="408172"/>
    <lineage>
        <taxon>unclassified sequences</taxon>
        <taxon>metagenomes</taxon>
        <taxon>ecological metagenomes</taxon>
    </lineage>
</organism>
<dbReference type="PANTHER" id="PTHR12213:SF0">
    <property type="entry name" value="CORRINOID ADENOSYLTRANSFERASE MMAB"/>
    <property type="match status" value="1"/>
</dbReference>
<dbReference type="Pfam" id="PF01923">
    <property type="entry name" value="Cob_adeno_trans"/>
    <property type="match status" value="1"/>
</dbReference>
<dbReference type="PANTHER" id="PTHR12213">
    <property type="entry name" value="CORRINOID ADENOSYLTRANSFERASE"/>
    <property type="match status" value="1"/>
</dbReference>
<comment type="subunit">
    <text evidence="2">Homotrimer.</text>
</comment>
<proteinExistence type="inferred from homology"/>
<dbReference type="Gene3D" id="1.20.1200.10">
    <property type="entry name" value="Cobalamin adenosyltransferase-like"/>
    <property type="match status" value="1"/>
</dbReference>
<evidence type="ECO:0000256" key="5">
    <source>
        <dbReference type="ARBA" id="ARBA00022840"/>
    </source>
</evidence>
<dbReference type="NCBIfam" id="TIGR00636">
    <property type="entry name" value="PduO_Nterm"/>
    <property type="match status" value="1"/>
</dbReference>
<evidence type="ECO:0000313" key="7">
    <source>
        <dbReference type="EMBL" id="SVA77426.1"/>
    </source>
</evidence>
<feature type="domain" description="Cobalamin adenosyltransferase-like" evidence="6">
    <location>
        <begin position="13"/>
        <end position="177"/>
    </location>
</feature>
<keyword evidence="5" id="KW-0067">ATP-binding</keyword>
<sequence length="189" mass="21455">MCQRWHYNCAVSIYTRSGDDGETGLFDGTRLSKSDPRIEACGEVDELDAVLGLVLAHLTEPDLIEVITHVQRDLFAIGARLADPRRRIAERITKVDLDGRAVERLESWIDRFDEELPEMRQFILPGGTPAGAALHLARSVCRRVERRIVALGSDVVERAVRIYINRLSDLLFMLARAVNTRAKMQEIEW</sequence>
<evidence type="ECO:0000256" key="2">
    <source>
        <dbReference type="ARBA" id="ARBA00011233"/>
    </source>
</evidence>
<dbReference type="SUPFAM" id="SSF89028">
    <property type="entry name" value="Cobalamin adenosyltransferase-like"/>
    <property type="match status" value="1"/>
</dbReference>
<keyword evidence="3" id="KW-0808">Transferase</keyword>
<dbReference type="InterPro" id="IPR029499">
    <property type="entry name" value="PduO-typ"/>
</dbReference>
<dbReference type="GO" id="GO:0009235">
    <property type="term" value="P:cobalamin metabolic process"/>
    <property type="evidence" value="ECO:0007669"/>
    <property type="project" value="UniProtKB-ARBA"/>
</dbReference>
<gene>
    <name evidence="7" type="ORF">METZ01_LOCUS130280</name>
</gene>
<accession>A0A381YK44</accession>
<protein>
    <recommendedName>
        <fullName evidence="6">Cobalamin adenosyltransferase-like domain-containing protein</fullName>
    </recommendedName>
</protein>
<evidence type="ECO:0000256" key="3">
    <source>
        <dbReference type="ARBA" id="ARBA00022679"/>
    </source>
</evidence>
<dbReference type="InterPro" id="IPR036451">
    <property type="entry name" value="CblAdoTrfase-like_sf"/>
</dbReference>
<evidence type="ECO:0000256" key="4">
    <source>
        <dbReference type="ARBA" id="ARBA00022741"/>
    </source>
</evidence>